<dbReference type="GO" id="GO:0003682">
    <property type="term" value="F:chromatin binding"/>
    <property type="evidence" value="ECO:0007669"/>
    <property type="project" value="InterPro"/>
</dbReference>
<dbReference type="CDD" id="cd04370">
    <property type="entry name" value="BAH"/>
    <property type="match status" value="1"/>
</dbReference>
<proteinExistence type="predicted"/>
<gene>
    <name evidence="2" type="ORF">FUG_LOCUS103737</name>
</gene>
<dbReference type="EMBL" id="CAAKMV010000068">
    <property type="protein sequence ID" value="VIO53754.1"/>
    <property type="molecule type" value="Genomic_DNA"/>
</dbReference>
<dbReference type="AlphaFoldDB" id="A0A4E9E5B9"/>
<dbReference type="PROSITE" id="PS51038">
    <property type="entry name" value="BAH"/>
    <property type="match status" value="1"/>
</dbReference>
<dbReference type="Pfam" id="PF01426">
    <property type="entry name" value="BAH"/>
    <property type="match status" value="1"/>
</dbReference>
<evidence type="ECO:0000313" key="2">
    <source>
        <dbReference type="EMBL" id="VIO53754.1"/>
    </source>
</evidence>
<feature type="domain" description="BAH" evidence="1">
    <location>
        <begin position="12"/>
        <end position="149"/>
    </location>
</feature>
<organism evidence="2">
    <name type="scientific">Gibberella zeae</name>
    <name type="common">Wheat head blight fungus</name>
    <name type="synonym">Fusarium graminearum</name>
    <dbReference type="NCBI Taxonomy" id="5518"/>
    <lineage>
        <taxon>Eukaryota</taxon>
        <taxon>Fungi</taxon>
        <taxon>Dikarya</taxon>
        <taxon>Ascomycota</taxon>
        <taxon>Pezizomycotina</taxon>
        <taxon>Sordariomycetes</taxon>
        <taxon>Hypocreomycetidae</taxon>
        <taxon>Hypocreales</taxon>
        <taxon>Nectriaceae</taxon>
        <taxon>Fusarium</taxon>
    </lineage>
</organism>
<dbReference type="InterPro" id="IPR043151">
    <property type="entry name" value="BAH_sf"/>
</dbReference>
<evidence type="ECO:0000259" key="1">
    <source>
        <dbReference type="PROSITE" id="PS51038"/>
    </source>
</evidence>
<dbReference type="SMART" id="SM00439">
    <property type="entry name" value="BAH"/>
    <property type="match status" value="1"/>
</dbReference>
<protein>
    <recommendedName>
        <fullName evidence="1">BAH domain-containing protein</fullName>
    </recommendedName>
</protein>
<dbReference type="Gene3D" id="2.30.30.490">
    <property type="match status" value="1"/>
</dbReference>
<dbReference type="PANTHER" id="PTHR46364">
    <property type="entry name" value="OS08G0421900 PROTEIN"/>
    <property type="match status" value="1"/>
</dbReference>
<accession>A0A4E9E5B9</accession>
<dbReference type="InterPro" id="IPR001025">
    <property type="entry name" value="BAH_dom"/>
</dbReference>
<sequence length="178" mass="20930">MTSYKSFIIEELRFERGDFISVANERTIKRQKIIGISKGNEEKGDDKWVARILEIRASDANHVYARIQWMYRPYDLPPGIYNKKLIRDKTYDKKKELILSNHLDIIDVFSVSGRAEVYQLAQAEHGDSETKYFWRHAYDWRHCRLYTFNSIYPGGNELGRDGIECDRKLVDSETTGLI</sequence>
<name>A0A4E9E5B9_GIBZA</name>
<reference evidence="2" key="1">
    <citation type="submission" date="2019-04" db="EMBL/GenBank/DDBJ databases">
        <authorList>
            <person name="Melise S."/>
            <person name="Noan J."/>
            <person name="Okalmin O."/>
        </authorList>
    </citation>
    <scope>NUCLEOTIDE SEQUENCE</scope>
    <source>
        <strain evidence="2">FN9</strain>
    </source>
</reference>